<evidence type="ECO:0000313" key="3">
    <source>
        <dbReference type="Proteomes" id="UP000499080"/>
    </source>
</evidence>
<evidence type="ECO:0000313" key="2">
    <source>
        <dbReference type="EMBL" id="GBM01652.1"/>
    </source>
</evidence>
<organism evidence="2 3">
    <name type="scientific">Araneus ventricosus</name>
    <name type="common">Orbweaver spider</name>
    <name type="synonym">Epeira ventricosa</name>
    <dbReference type="NCBI Taxonomy" id="182803"/>
    <lineage>
        <taxon>Eukaryota</taxon>
        <taxon>Metazoa</taxon>
        <taxon>Ecdysozoa</taxon>
        <taxon>Arthropoda</taxon>
        <taxon>Chelicerata</taxon>
        <taxon>Arachnida</taxon>
        <taxon>Araneae</taxon>
        <taxon>Araneomorphae</taxon>
        <taxon>Entelegynae</taxon>
        <taxon>Araneoidea</taxon>
        <taxon>Araneidae</taxon>
        <taxon>Araneus</taxon>
    </lineage>
</organism>
<protein>
    <submittedName>
        <fullName evidence="2">Uncharacterized protein</fullName>
    </submittedName>
</protein>
<feature type="region of interest" description="Disordered" evidence="1">
    <location>
        <begin position="1"/>
        <end position="24"/>
    </location>
</feature>
<reference evidence="2 3" key="1">
    <citation type="journal article" date="2019" name="Sci. Rep.">
        <title>Orb-weaving spider Araneus ventricosus genome elucidates the spidroin gene catalogue.</title>
        <authorList>
            <person name="Kono N."/>
            <person name="Nakamura H."/>
            <person name="Ohtoshi R."/>
            <person name="Moran D.A.P."/>
            <person name="Shinohara A."/>
            <person name="Yoshida Y."/>
            <person name="Fujiwara M."/>
            <person name="Mori M."/>
            <person name="Tomita M."/>
            <person name="Arakawa K."/>
        </authorList>
    </citation>
    <scope>NUCLEOTIDE SEQUENCE [LARGE SCALE GENOMIC DNA]</scope>
</reference>
<gene>
    <name evidence="2" type="ORF">AVEN_271915_1</name>
</gene>
<name>A0A4Y2CB38_ARAVE</name>
<feature type="compositionally biased region" description="Polar residues" evidence="1">
    <location>
        <begin position="51"/>
        <end position="65"/>
    </location>
</feature>
<comment type="caution">
    <text evidence="2">The sequence shown here is derived from an EMBL/GenBank/DDBJ whole genome shotgun (WGS) entry which is preliminary data.</text>
</comment>
<dbReference type="Proteomes" id="UP000499080">
    <property type="component" value="Unassembled WGS sequence"/>
</dbReference>
<feature type="region of interest" description="Disordered" evidence="1">
    <location>
        <begin position="106"/>
        <end position="176"/>
    </location>
</feature>
<sequence length="176" mass="19703">MDEAGSVNKANDKAVGFSTHNNSTPTLANEALIAKTAKQIFEICIPQSQAETLSPGPHTQRTFGGTLSPIPHTRNRDSSPRSRSRHLTITVAHSYVSKEVNVIPKSHTWNQRDKPEDPSLYSYTNKSAREKQSELLRNTATREVGDKRQRANEAEKGARIDNKRSHLKMSEWTLGR</sequence>
<dbReference type="AlphaFoldDB" id="A0A4Y2CB38"/>
<dbReference type="EMBL" id="BGPR01000172">
    <property type="protein sequence ID" value="GBM01652.1"/>
    <property type="molecule type" value="Genomic_DNA"/>
</dbReference>
<proteinExistence type="predicted"/>
<feature type="region of interest" description="Disordered" evidence="1">
    <location>
        <begin position="51"/>
        <end position="85"/>
    </location>
</feature>
<accession>A0A4Y2CB38</accession>
<evidence type="ECO:0000256" key="1">
    <source>
        <dbReference type="SAM" id="MobiDB-lite"/>
    </source>
</evidence>
<feature type="compositionally biased region" description="Basic and acidic residues" evidence="1">
    <location>
        <begin position="143"/>
        <end position="164"/>
    </location>
</feature>
<keyword evidence="3" id="KW-1185">Reference proteome</keyword>